<dbReference type="Proteomes" id="UP000321374">
    <property type="component" value="Unassembled WGS sequence"/>
</dbReference>
<evidence type="ECO:0000313" key="2">
    <source>
        <dbReference type="EMBL" id="TXI37901.1"/>
    </source>
</evidence>
<dbReference type="Gene3D" id="2.40.160.20">
    <property type="match status" value="1"/>
</dbReference>
<protein>
    <submittedName>
        <fullName evidence="2">Acyloxyacyl hydrolase</fullName>
    </submittedName>
</protein>
<keyword evidence="2" id="KW-0378">Hydrolase</keyword>
<feature type="chain" id="PRO_5022901344" evidence="1">
    <location>
        <begin position="21"/>
        <end position="158"/>
    </location>
</feature>
<accession>A0A5C7WIN7</accession>
<dbReference type="Pfam" id="PF09411">
    <property type="entry name" value="PagL"/>
    <property type="match status" value="1"/>
</dbReference>
<evidence type="ECO:0000313" key="3">
    <source>
        <dbReference type="Proteomes" id="UP000321374"/>
    </source>
</evidence>
<dbReference type="AlphaFoldDB" id="A0A5C7WIN7"/>
<reference evidence="2 3" key="1">
    <citation type="submission" date="2018-09" db="EMBL/GenBank/DDBJ databases">
        <title>Metagenome Assembled Genomes from an Advanced Water Purification Facility.</title>
        <authorList>
            <person name="Stamps B.W."/>
            <person name="Spear J.R."/>
        </authorList>
    </citation>
    <scope>NUCLEOTIDE SEQUENCE [LARGE SCALE GENOMIC DNA]</scope>
    <source>
        <strain evidence="2">Bin_42_2</strain>
    </source>
</reference>
<keyword evidence="1" id="KW-0732">Signal</keyword>
<name>A0A5C7WIN7_METME</name>
<sequence length="158" mass="17487">MKKITLIVAAFVSTTLTTHADTLGIGLGSYDVDGSHSAADFRLDYEYDTSVWLQDLKPWLGAEATTDGSLWLGGGMLYDWQFSESWHLKPGLGVGYYSRGSSDLDLGHPIEFRSQLELAKEINAQNSLGLAVSHLSNADLDKENPGVEVLSVYWHYRF</sequence>
<feature type="signal peptide" evidence="1">
    <location>
        <begin position="1"/>
        <end position="20"/>
    </location>
</feature>
<dbReference type="EMBL" id="SSGG01000039">
    <property type="protein sequence ID" value="TXI37901.1"/>
    <property type="molecule type" value="Genomic_DNA"/>
</dbReference>
<comment type="caution">
    <text evidence="2">The sequence shown here is derived from an EMBL/GenBank/DDBJ whole genome shotgun (WGS) entry which is preliminary data.</text>
</comment>
<evidence type="ECO:0000256" key="1">
    <source>
        <dbReference type="SAM" id="SignalP"/>
    </source>
</evidence>
<dbReference type="STRING" id="1122236.GCA_000378225_02472"/>
<organism evidence="2 3">
    <name type="scientific">Methylophilus methylotrophus</name>
    <name type="common">Bacterium W3A1</name>
    <dbReference type="NCBI Taxonomy" id="17"/>
    <lineage>
        <taxon>Bacteria</taxon>
        <taxon>Pseudomonadati</taxon>
        <taxon>Pseudomonadota</taxon>
        <taxon>Betaproteobacteria</taxon>
        <taxon>Nitrosomonadales</taxon>
        <taxon>Methylophilaceae</taxon>
        <taxon>Methylophilus</taxon>
    </lineage>
</organism>
<proteinExistence type="predicted"/>
<dbReference type="GO" id="GO:0016787">
    <property type="term" value="F:hydrolase activity"/>
    <property type="evidence" value="ECO:0007669"/>
    <property type="project" value="UniProtKB-KW"/>
</dbReference>
<gene>
    <name evidence="2" type="ORF">E6Q51_02355</name>
</gene>
<dbReference type="InterPro" id="IPR018550">
    <property type="entry name" value="Lipid-A_deacylase-rel"/>
</dbReference>